<feature type="binding site" evidence="5">
    <location>
        <begin position="13"/>
        <end position="19"/>
    </location>
    <ligand>
        <name>NAD(+)</name>
        <dbReference type="ChEBI" id="CHEBI:57540"/>
    </ligand>
</feature>
<gene>
    <name evidence="9" type="ORF">DDY73_13740</name>
</gene>
<protein>
    <submittedName>
        <fullName evidence="9">Malate dehydrogenase</fullName>
    </submittedName>
</protein>
<dbReference type="Pfam" id="PF00056">
    <property type="entry name" value="Ldh_1_N"/>
    <property type="match status" value="1"/>
</dbReference>
<dbReference type="AlphaFoldDB" id="A0A354M6B6"/>
<dbReference type="InterPro" id="IPR015955">
    <property type="entry name" value="Lactate_DH/Glyco_Ohase_4_C"/>
</dbReference>
<feature type="binding site" evidence="5">
    <location>
        <position position="99"/>
    </location>
    <ligand>
        <name>NAD(+)</name>
        <dbReference type="ChEBI" id="CHEBI:57540"/>
    </ligand>
</feature>
<dbReference type="Proteomes" id="UP000262954">
    <property type="component" value="Unassembled WGS sequence"/>
</dbReference>
<dbReference type="SUPFAM" id="SSF56327">
    <property type="entry name" value="LDH C-terminal domain-like"/>
    <property type="match status" value="1"/>
</dbReference>
<feature type="domain" description="Lactate/malate dehydrogenase C-terminal" evidence="8">
    <location>
        <begin position="150"/>
        <end position="311"/>
    </location>
</feature>
<feature type="binding site" evidence="5">
    <location>
        <position position="39"/>
    </location>
    <ligand>
        <name>NAD(+)</name>
        <dbReference type="ChEBI" id="CHEBI:57540"/>
    </ligand>
</feature>
<name>A0A354M6B6_9BACT</name>
<evidence type="ECO:0000259" key="8">
    <source>
        <dbReference type="Pfam" id="PF02866"/>
    </source>
</evidence>
<comment type="similarity">
    <text evidence="1">Belongs to the LDH/MDH superfamily. MDH type 2 family.</text>
</comment>
<evidence type="ECO:0000256" key="1">
    <source>
        <dbReference type="ARBA" id="ARBA00009613"/>
    </source>
</evidence>
<dbReference type="PIRSF" id="PIRSF000102">
    <property type="entry name" value="Lac_mal_DH"/>
    <property type="match status" value="1"/>
</dbReference>
<dbReference type="EMBL" id="DNWC01000170">
    <property type="protein sequence ID" value="HBJ10055.1"/>
    <property type="molecule type" value="Genomic_DNA"/>
</dbReference>
<feature type="domain" description="Lactate/malate dehydrogenase N-terminal" evidence="7">
    <location>
        <begin position="8"/>
        <end position="145"/>
    </location>
</feature>
<proteinExistence type="inferred from homology"/>
<dbReference type="InterPro" id="IPR001557">
    <property type="entry name" value="L-lactate/malate_DH"/>
</dbReference>
<feature type="binding site" evidence="5">
    <location>
        <begin position="123"/>
        <end position="125"/>
    </location>
    <ligand>
        <name>NAD(+)</name>
        <dbReference type="ChEBI" id="CHEBI:57540"/>
    </ligand>
</feature>
<feature type="binding site" evidence="4">
    <location>
        <position position="86"/>
    </location>
    <ligand>
        <name>substrate</name>
    </ligand>
</feature>
<dbReference type="InterPro" id="IPR001236">
    <property type="entry name" value="Lactate/malate_DH_N"/>
</dbReference>
<evidence type="ECO:0000256" key="2">
    <source>
        <dbReference type="ARBA" id="ARBA00023002"/>
    </source>
</evidence>
<organism evidence="9 10">
    <name type="scientific">Coprobacter fastidiosus</name>
    <dbReference type="NCBI Taxonomy" id="1099853"/>
    <lineage>
        <taxon>Bacteria</taxon>
        <taxon>Pseudomonadati</taxon>
        <taxon>Bacteroidota</taxon>
        <taxon>Bacteroidia</taxon>
        <taxon>Bacteroidales</taxon>
        <taxon>Barnesiellaceae</taxon>
        <taxon>Coprobacter</taxon>
    </lineage>
</organism>
<evidence type="ECO:0000313" key="9">
    <source>
        <dbReference type="EMBL" id="HBJ10055.1"/>
    </source>
</evidence>
<dbReference type="PANTHER" id="PTHR23382">
    <property type="entry name" value="MALATE DEHYDROGENASE"/>
    <property type="match status" value="1"/>
</dbReference>
<dbReference type="Gene3D" id="3.40.50.720">
    <property type="entry name" value="NAD(P)-binding Rossmann-like Domain"/>
    <property type="match status" value="1"/>
</dbReference>
<feature type="binding site" evidence="4">
    <location>
        <position position="155"/>
    </location>
    <ligand>
        <name>substrate</name>
    </ligand>
</feature>
<dbReference type="InterPro" id="IPR010945">
    <property type="entry name" value="Malate_DH_type2"/>
</dbReference>
<feature type="active site" description="Proton acceptor" evidence="3">
    <location>
        <position position="180"/>
    </location>
</feature>
<keyword evidence="5" id="KW-0520">NAD</keyword>
<dbReference type="RefSeq" id="WP_297305328.1">
    <property type="nucleotide sequence ID" value="NZ_CAUAJF010000094.1"/>
</dbReference>
<dbReference type="Pfam" id="PF02866">
    <property type="entry name" value="Ldh_1_C"/>
    <property type="match status" value="1"/>
</dbReference>
<evidence type="ECO:0000256" key="6">
    <source>
        <dbReference type="RuleBase" id="RU003369"/>
    </source>
</evidence>
<sequence>MNYLTDKKLTIVGAAGMIGSNMAQTALMMKLTPNICLYDPYAPALEGVAEEMLQCGFEGANITFTSNIKDALTGAEYVVSSGGAARKAGMTREDLLKGNAEIAAQFGKDLRNYCPNVKHVVVVFNPADITGLITLLYSGLKPSQVSTLAALDSTRLQNELVKYFKIPASEIKNCRTYGGHGEQMAVFASTTTIKGSALSSLIGTEQLPEAEWKEIKQKVIQGGKNIIDLRGRSSFQSPAYLSIEMIAAAMGGAPFRWPAGVYVHSGKFNHIMMAMETAITKDGISYKEVKGNATEEKELESSYEHLCKLRDEVIAMGIIPPINEWHKLNSNID</sequence>
<dbReference type="SUPFAM" id="SSF51735">
    <property type="entry name" value="NAD(P)-binding Rossmann-fold domains"/>
    <property type="match status" value="1"/>
</dbReference>
<reference evidence="9 10" key="1">
    <citation type="journal article" date="2018" name="Nat. Biotechnol.">
        <title>A standardized bacterial taxonomy based on genome phylogeny substantially revises the tree of life.</title>
        <authorList>
            <person name="Parks D.H."/>
            <person name="Chuvochina M."/>
            <person name="Waite D.W."/>
            <person name="Rinke C."/>
            <person name="Skarshewski A."/>
            <person name="Chaumeil P.A."/>
            <person name="Hugenholtz P."/>
        </authorList>
    </citation>
    <scope>NUCLEOTIDE SEQUENCE [LARGE SCALE GENOMIC DNA]</scope>
    <source>
        <strain evidence="9">UBA11482</strain>
    </source>
</reference>
<evidence type="ECO:0000313" key="10">
    <source>
        <dbReference type="Proteomes" id="UP000262954"/>
    </source>
</evidence>
<dbReference type="GO" id="GO:0006108">
    <property type="term" value="P:malate metabolic process"/>
    <property type="evidence" value="ECO:0007669"/>
    <property type="project" value="InterPro"/>
</dbReference>
<dbReference type="InterPro" id="IPR022383">
    <property type="entry name" value="Lactate/malate_DH_C"/>
</dbReference>
<keyword evidence="2 6" id="KW-0560">Oxidoreductase</keyword>
<comment type="caution">
    <text evidence="9">The sequence shown here is derived from an EMBL/GenBank/DDBJ whole genome shotgun (WGS) entry which is preliminary data.</text>
</comment>
<evidence type="ECO:0000259" key="7">
    <source>
        <dbReference type="Pfam" id="PF00056"/>
    </source>
</evidence>
<feature type="binding site" evidence="4">
    <location>
        <position position="125"/>
    </location>
    <ligand>
        <name>substrate</name>
    </ligand>
</feature>
<feature type="binding site" evidence="4">
    <location>
        <position position="92"/>
    </location>
    <ligand>
        <name>substrate</name>
    </ligand>
</feature>
<evidence type="ECO:0000256" key="4">
    <source>
        <dbReference type="PIRSR" id="PIRSR000102-2"/>
    </source>
</evidence>
<dbReference type="InterPro" id="IPR036291">
    <property type="entry name" value="NAD(P)-bd_dom_sf"/>
</dbReference>
<dbReference type="Gene3D" id="3.90.110.10">
    <property type="entry name" value="Lactate dehydrogenase/glycoside hydrolase, family 4, C-terminal"/>
    <property type="match status" value="1"/>
</dbReference>
<evidence type="ECO:0000256" key="5">
    <source>
        <dbReference type="PIRSR" id="PIRSR000102-3"/>
    </source>
</evidence>
<dbReference type="GO" id="GO:0016615">
    <property type="term" value="F:malate dehydrogenase activity"/>
    <property type="evidence" value="ECO:0007669"/>
    <property type="project" value="InterPro"/>
</dbReference>
<dbReference type="GO" id="GO:0016616">
    <property type="term" value="F:oxidoreductase activity, acting on the CH-OH group of donors, NAD or NADP as acceptor"/>
    <property type="evidence" value="ECO:0007669"/>
    <property type="project" value="InterPro"/>
</dbReference>
<evidence type="ECO:0000256" key="3">
    <source>
        <dbReference type="PIRSR" id="PIRSR000102-1"/>
    </source>
</evidence>
<accession>A0A354M6B6</accession>